<evidence type="ECO:0000313" key="4">
    <source>
        <dbReference type="EMBL" id="CCH58838.1"/>
    </source>
</evidence>
<keyword evidence="3" id="KW-0812">Transmembrane</keyword>
<proteinExistence type="predicted"/>
<evidence type="ECO:0000313" key="5">
    <source>
        <dbReference type="Proteomes" id="UP000002866"/>
    </source>
</evidence>
<sequence>MRRNRVLYPTFSFTSPIFLFSVIRTISKRYLPDDWIHSSISTENGTIINPASQWSIKQPEKSLLEYISEQEIESDILNIADIQVLPQGLTDLKEWHGIDPAIEYFTELNTGVYVFVVVLCLIASLVSGVYQKVEEEEQGLIETDSENGENNSNSMNEHIENNTDTEATVLQVEFESSEKIHDEQEKEMNEIKMNCKEEEERSDCKTINDEDYLLKESIIDNQIKNLDEIMHYNKKCDISEEELNVPIRELNIGENSNSSIFSPTETSTNIYTSINERNIENLVHEDKSQINLENMKDEYDSTNKEAKIVSNSELSNVENSQDLPISSDTTEIDEDESIKKNLETSNSIIDHTAETNAENGIKNSHTQDLKAMEVNNQGIILENNQVSTVQDNMIVSDKANSPKSLSPSISMHSGSPSIASSLKINERRSSSYSINPIQLQVTPTVLSNPSKVINDDTVYSQPFTYDTFSPQKLTSYKKSRKV</sequence>
<evidence type="ECO:0000256" key="1">
    <source>
        <dbReference type="SAM" id="Coils"/>
    </source>
</evidence>
<feature type="coiled-coil region" evidence="1">
    <location>
        <begin position="174"/>
        <end position="201"/>
    </location>
</feature>
<dbReference type="Proteomes" id="UP000002866">
    <property type="component" value="Chromosome 1"/>
</dbReference>
<keyword evidence="3" id="KW-1133">Transmembrane helix</keyword>
<dbReference type="InParanoid" id="I2GXI6"/>
<accession>I2GXI6</accession>
<feature type="transmembrane region" description="Helical" evidence="3">
    <location>
        <begin position="112"/>
        <end position="130"/>
    </location>
</feature>
<feature type="compositionally biased region" description="Low complexity" evidence="2">
    <location>
        <begin position="404"/>
        <end position="420"/>
    </location>
</feature>
<evidence type="ECO:0000256" key="2">
    <source>
        <dbReference type="SAM" id="MobiDB-lite"/>
    </source>
</evidence>
<dbReference type="EMBL" id="HE806316">
    <property type="protein sequence ID" value="CCH58838.1"/>
    <property type="molecule type" value="Genomic_DNA"/>
</dbReference>
<feature type="region of interest" description="Disordered" evidence="2">
    <location>
        <begin position="140"/>
        <end position="162"/>
    </location>
</feature>
<organism evidence="4 5">
    <name type="scientific">Henningerozyma blattae (strain ATCC 34711 / CBS 6284 / DSM 70876 / NBRC 10599 / NRRL Y-10934 / UCD 77-7)</name>
    <name type="common">Yeast</name>
    <name type="synonym">Tetrapisispora blattae</name>
    <dbReference type="NCBI Taxonomy" id="1071380"/>
    <lineage>
        <taxon>Eukaryota</taxon>
        <taxon>Fungi</taxon>
        <taxon>Dikarya</taxon>
        <taxon>Ascomycota</taxon>
        <taxon>Saccharomycotina</taxon>
        <taxon>Saccharomycetes</taxon>
        <taxon>Saccharomycetales</taxon>
        <taxon>Saccharomycetaceae</taxon>
        <taxon>Henningerozyma</taxon>
    </lineage>
</organism>
<keyword evidence="3" id="KW-0472">Membrane</keyword>
<dbReference type="KEGG" id="tbl:TBLA_0A10600"/>
<name>I2GXI6_HENB6</name>
<dbReference type="AlphaFoldDB" id="I2GXI6"/>
<gene>
    <name evidence="4" type="primary">TBLA0A10600</name>
    <name evidence="4" type="ORF">TBLA_0A10600</name>
</gene>
<reference evidence="4 5" key="1">
    <citation type="journal article" date="2011" name="Proc. Natl. Acad. Sci. U.S.A.">
        <title>Evolutionary erosion of yeast sex chromosomes by mating-type switching accidents.</title>
        <authorList>
            <person name="Gordon J.L."/>
            <person name="Armisen D."/>
            <person name="Proux-Wera E."/>
            <person name="Oheigeartaigh S.S."/>
            <person name="Byrne K.P."/>
            <person name="Wolfe K.H."/>
        </authorList>
    </citation>
    <scope>NUCLEOTIDE SEQUENCE [LARGE SCALE GENOMIC DNA]</scope>
    <source>
        <strain evidence="5">ATCC 34711 / CBS 6284 / DSM 70876 / NBRC 10599 / NRRL Y-10934 / UCD 77-7</strain>
    </source>
</reference>
<feature type="coiled-coil region" evidence="1">
    <location>
        <begin position="285"/>
        <end position="312"/>
    </location>
</feature>
<protein>
    <submittedName>
        <fullName evidence="4">Uncharacterized protein</fullName>
    </submittedName>
</protein>
<keyword evidence="1" id="KW-0175">Coiled coil</keyword>
<dbReference type="HOGENOM" id="CLU_566413_0_0_1"/>
<dbReference type="GeneID" id="14493444"/>
<feature type="region of interest" description="Disordered" evidence="2">
    <location>
        <begin position="399"/>
        <end position="420"/>
    </location>
</feature>
<evidence type="ECO:0000256" key="3">
    <source>
        <dbReference type="SAM" id="Phobius"/>
    </source>
</evidence>
<keyword evidence="5" id="KW-1185">Reference proteome</keyword>
<dbReference type="RefSeq" id="XP_004178357.1">
    <property type="nucleotide sequence ID" value="XM_004178309.1"/>
</dbReference>